<proteinExistence type="predicted"/>
<dbReference type="InterPro" id="IPR037401">
    <property type="entry name" value="SnoaL-like"/>
</dbReference>
<name>A0A7W9AJU7_9SPHN</name>
<dbReference type="Pfam" id="PF13577">
    <property type="entry name" value="SnoaL_4"/>
    <property type="match status" value="1"/>
</dbReference>
<dbReference type="EMBL" id="JACIJC010000004">
    <property type="protein sequence ID" value="MBB5686757.1"/>
    <property type="molecule type" value="Genomic_DNA"/>
</dbReference>
<evidence type="ECO:0000313" key="3">
    <source>
        <dbReference type="Proteomes" id="UP000549617"/>
    </source>
</evidence>
<evidence type="ECO:0000259" key="1">
    <source>
        <dbReference type="Pfam" id="PF13577"/>
    </source>
</evidence>
<accession>A0A7W9AJU7</accession>
<sequence>MAAPDFQDWLAIANLKARYCRLLDTKDWTRFAGLFTEDLVIDATGSGGPRLEGRAAAIASVRASIDTAKTVHQVHTPEIELEGDDARAIWAMQDRLIWPDGRTLTGYGHYHERYVRADGDWRISESRLTRLSIEMQPPREAG</sequence>
<dbReference type="RefSeq" id="WP_184019465.1">
    <property type="nucleotide sequence ID" value="NZ_JACIJC010000004.1"/>
</dbReference>
<keyword evidence="3" id="KW-1185">Reference proteome</keyword>
<organism evidence="2 3">
    <name type="scientific">Sphingobium boeckii</name>
    <dbReference type="NCBI Taxonomy" id="1082345"/>
    <lineage>
        <taxon>Bacteria</taxon>
        <taxon>Pseudomonadati</taxon>
        <taxon>Pseudomonadota</taxon>
        <taxon>Alphaproteobacteria</taxon>
        <taxon>Sphingomonadales</taxon>
        <taxon>Sphingomonadaceae</taxon>
        <taxon>Sphingobium</taxon>
    </lineage>
</organism>
<gene>
    <name evidence="2" type="ORF">FHS49_002781</name>
</gene>
<dbReference type="CDD" id="cd00531">
    <property type="entry name" value="NTF2_like"/>
    <property type="match status" value="1"/>
</dbReference>
<reference evidence="2 3" key="1">
    <citation type="submission" date="2020-08" db="EMBL/GenBank/DDBJ databases">
        <title>Genomic Encyclopedia of Type Strains, Phase IV (KMG-IV): sequencing the most valuable type-strain genomes for metagenomic binning, comparative biology and taxonomic classification.</title>
        <authorList>
            <person name="Goeker M."/>
        </authorList>
    </citation>
    <scope>NUCLEOTIDE SEQUENCE [LARGE SCALE GENOMIC DNA]</scope>
    <source>
        <strain evidence="2 3">DSM 25079</strain>
    </source>
</reference>
<dbReference type="Proteomes" id="UP000549617">
    <property type="component" value="Unassembled WGS sequence"/>
</dbReference>
<dbReference type="AlphaFoldDB" id="A0A7W9AJU7"/>
<comment type="caution">
    <text evidence="2">The sequence shown here is derived from an EMBL/GenBank/DDBJ whole genome shotgun (WGS) entry which is preliminary data.</text>
</comment>
<dbReference type="InterPro" id="IPR032710">
    <property type="entry name" value="NTF2-like_dom_sf"/>
</dbReference>
<dbReference type="Gene3D" id="3.10.450.50">
    <property type="match status" value="1"/>
</dbReference>
<protein>
    <submittedName>
        <fullName evidence="2">Uncharacterized protein (TIGR02246 family)</fullName>
    </submittedName>
</protein>
<evidence type="ECO:0000313" key="2">
    <source>
        <dbReference type="EMBL" id="MBB5686757.1"/>
    </source>
</evidence>
<feature type="domain" description="SnoaL-like" evidence="1">
    <location>
        <begin position="8"/>
        <end position="126"/>
    </location>
</feature>
<dbReference type="SUPFAM" id="SSF54427">
    <property type="entry name" value="NTF2-like"/>
    <property type="match status" value="1"/>
</dbReference>